<feature type="compositionally biased region" description="Polar residues" evidence="13">
    <location>
        <begin position="369"/>
        <end position="383"/>
    </location>
</feature>
<dbReference type="SUPFAM" id="SSF56935">
    <property type="entry name" value="Porins"/>
    <property type="match status" value="1"/>
</dbReference>
<dbReference type="InterPro" id="IPR000531">
    <property type="entry name" value="Beta-barrel_TonB"/>
</dbReference>
<keyword evidence="2 11" id="KW-0813">Transport</keyword>
<gene>
    <name evidence="16" type="ORF">H2508_09375</name>
</gene>
<evidence type="ECO:0000259" key="15">
    <source>
        <dbReference type="Pfam" id="PF07715"/>
    </source>
</evidence>
<organism evidence="16 17">
    <name type="scientific">Sediminihaliea albiluteola</name>
    <dbReference type="NCBI Taxonomy" id="2758564"/>
    <lineage>
        <taxon>Bacteria</taxon>
        <taxon>Pseudomonadati</taxon>
        <taxon>Pseudomonadota</taxon>
        <taxon>Gammaproteobacteria</taxon>
        <taxon>Cellvibrionales</taxon>
        <taxon>Halieaceae</taxon>
        <taxon>Sediminihaliea</taxon>
    </lineage>
</organism>
<evidence type="ECO:0000256" key="5">
    <source>
        <dbReference type="ARBA" id="ARBA00022692"/>
    </source>
</evidence>
<feature type="domain" description="TonB-dependent receptor plug" evidence="15">
    <location>
        <begin position="54"/>
        <end position="159"/>
    </location>
</feature>
<evidence type="ECO:0000256" key="12">
    <source>
        <dbReference type="RuleBase" id="RU003357"/>
    </source>
</evidence>
<keyword evidence="7" id="KW-0406">Ion transport</keyword>
<keyword evidence="17" id="KW-1185">Reference proteome</keyword>
<protein>
    <submittedName>
        <fullName evidence="16">TonB-dependent receptor</fullName>
    </submittedName>
</protein>
<feature type="region of interest" description="Disordered" evidence="13">
    <location>
        <begin position="362"/>
        <end position="398"/>
    </location>
</feature>
<comment type="caution">
    <text evidence="16">The sequence shown here is derived from an EMBL/GenBank/DDBJ whole genome shotgun (WGS) entry which is preliminary data.</text>
</comment>
<dbReference type="InterPro" id="IPR036942">
    <property type="entry name" value="Beta-barrel_TonB_sf"/>
</dbReference>
<evidence type="ECO:0000256" key="2">
    <source>
        <dbReference type="ARBA" id="ARBA00022448"/>
    </source>
</evidence>
<evidence type="ECO:0000256" key="6">
    <source>
        <dbReference type="ARBA" id="ARBA00023004"/>
    </source>
</evidence>
<dbReference type="InterPro" id="IPR012910">
    <property type="entry name" value="Plug_dom"/>
</dbReference>
<evidence type="ECO:0000259" key="14">
    <source>
        <dbReference type="Pfam" id="PF00593"/>
    </source>
</evidence>
<dbReference type="Proteomes" id="UP000539350">
    <property type="component" value="Unassembled WGS sequence"/>
</dbReference>
<evidence type="ECO:0000256" key="11">
    <source>
        <dbReference type="PROSITE-ProRule" id="PRU01360"/>
    </source>
</evidence>
<dbReference type="PANTHER" id="PTHR32552">
    <property type="entry name" value="FERRICHROME IRON RECEPTOR-RELATED"/>
    <property type="match status" value="1"/>
</dbReference>
<evidence type="ECO:0000313" key="16">
    <source>
        <dbReference type="EMBL" id="MBA6413319.1"/>
    </source>
</evidence>
<dbReference type="Pfam" id="PF07715">
    <property type="entry name" value="Plug"/>
    <property type="match status" value="1"/>
</dbReference>
<evidence type="ECO:0000256" key="13">
    <source>
        <dbReference type="SAM" id="MobiDB-lite"/>
    </source>
</evidence>
<dbReference type="GO" id="GO:0009279">
    <property type="term" value="C:cell outer membrane"/>
    <property type="evidence" value="ECO:0007669"/>
    <property type="project" value="UniProtKB-SubCell"/>
</dbReference>
<keyword evidence="10 11" id="KW-0998">Cell outer membrane</keyword>
<dbReference type="PANTHER" id="PTHR32552:SF81">
    <property type="entry name" value="TONB-DEPENDENT OUTER MEMBRANE RECEPTOR"/>
    <property type="match status" value="1"/>
</dbReference>
<evidence type="ECO:0000256" key="8">
    <source>
        <dbReference type="ARBA" id="ARBA00023077"/>
    </source>
</evidence>
<evidence type="ECO:0000256" key="4">
    <source>
        <dbReference type="ARBA" id="ARBA00022496"/>
    </source>
</evidence>
<keyword evidence="16" id="KW-0675">Receptor</keyword>
<dbReference type="Gene3D" id="2.40.170.20">
    <property type="entry name" value="TonB-dependent receptor, beta-barrel domain"/>
    <property type="match status" value="2"/>
</dbReference>
<keyword evidence="8 12" id="KW-0798">TonB box</keyword>
<evidence type="ECO:0000256" key="10">
    <source>
        <dbReference type="ARBA" id="ARBA00023237"/>
    </source>
</evidence>
<dbReference type="InterPro" id="IPR039426">
    <property type="entry name" value="TonB-dep_rcpt-like"/>
</dbReference>
<proteinExistence type="inferred from homology"/>
<keyword evidence="9 11" id="KW-0472">Membrane</keyword>
<evidence type="ECO:0000256" key="9">
    <source>
        <dbReference type="ARBA" id="ARBA00023136"/>
    </source>
</evidence>
<dbReference type="RefSeq" id="WP_182172316.1">
    <property type="nucleotide sequence ID" value="NZ_JACFXU010000014.1"/>
</dbReference>
<feature type="domain" description="TonB-dependent receptor-like beta-barrel" evidence="14">
    <location>
        <begin position="324"/>
        <end position="819"/>
    </location>
</feature>
<evidence type="ECO:0000256" key="7">
    <source>
        <dbReference type="ARBA" id="ARBA00023065"/>
    </source>
</evidence>
<comment type="subcellular location">
    <subcellularLocation>
        <location evidence="1 11">Cell outer membrane</location>
        <topology evidence="1 11">Multi-pass membrane protein</topology>
    </subcellularLocation>
</comment>
<keyword evidence="6" id="KW-0408">Iron</keyword>
<sequence>MAQFNKRVWGGAALGVVSAPALCTAGILLAFNSTAQAQVLEEVVVTARKRQEAIQDVPVSISAFTGHQLRDAGIVNLKDLGYQIPGVQIDQASAAQIWIRGIGQRDDGSRVDAPVGVYVDGYYIPRKDGQLLDLIDVQSVQVLRGPQGTLFGKNTTAGAVVVTTQGPGEEFSGFAEARFGNFDRRDIKASLNVPLIEDTLLSKVTLGSVKRDGYQHNIVTGQYGGSEDRKSAALQLRWLPSDSLSVDTLVYYGKTDEVQPTTNCRWLEGTSYNGEDSLFGNRILPGEKYPVDAFNDNDNPVREGFIAQSQVYEEACRRSEALEGDYRTTTDFPINYKLDNLMLGLTLEWELSDSMSLKSISSYGDQEKSGNFGNPDNDNSELPLSSRYRPNGSPSDRQHFSQELQLTGTAFNDRLDYTFGLFAMQEDIDDGTDLRSGLPTGTLLFEPTTIMVMNSPSVERATFELENTTYAAFFQGSYHLTDNLEFTAGLRWTSERRQQTVDLDLLDEAAYRKRAFAAIAGTPGLIPLEAAGVGIVTDLDAVMQADIFSKMSAVFPLDAYGQPVYDMISVDELVPGLSKKADETWEELTPMLSLAYQLPDSVLDAMNIDTGMVYASYAEGFKSGTFEPVGVDGQATVEPEIVTNYELGFKLDFMESRMRLNGAIFRTDFDDMQLRSVVFDSGDTPRVVLTNASSTRITGGELEWSWLATDELLLLATASYNDYDYLDFKEPQFSSRALFTQSPLPVVDRSSEPFAEVPKLTWSLGVQYTLDTRFGTFIPRLDYSYVDEIFMGLDAGAGQNRDQSTFDDYGLLNARVGWVGPNGRFEGALYATNLTDELYFFGAATVGDSTGVFSTTSAPPRMYGLEFRVNF</sequence>
<keyword evidence="4" id="KW-0410">Iron transport</keyword>
<evidence type="ECO:0000313" key="17">
    <source>
        <dbReference type="Proteomes" id="UP000539350"/>
    </source>
</evidence>
<comment type="similarity">
    <text evidence="11 12">Belongs to the TonB-dependent receptor family.</text>
</comment>
<dbReference type="PROSITE" id="PS52016">
    <property type="entry name" value="TONB_DEPENDENT_REC_3"/>
    <property type="match status" value="1"/>
</dbReference>
<keyword evidence="3 11" id="KW-1134">Transmembrane beta strand</keyword>
<dbReference type="GO" id="GO:0006826">
    <property type="term" value="P:iron ion transport"/>
    <property type="evidence" value="ECO:0007669"/>
    <property type="project" value="UniProtKB-KW"/>
</dbReference>
<dbReference type="Pfam" id="PF00593">
    <property type="entry name" value="TonB_dep_Rec_b-barrel"/>
    <property type="match status" value="1"/>
</dbReference>
<keyword evidence="5 11" id="KW-0812">Transmembrane</keyword>
<evidence type="ECO:0000256" key="3">
    <source>
        <dbReference type="ARBA" id="ARBA00022452"/>
    </source>
</evidence>
<dbReference type="AlphaFoldDB" id="A0A7W2TWP7"/>
<reference evidence="16 17" key="1">
    <citation type="submission" date="2020-07" db="EMBL/GenBank/DDBJ databases">
        <title>Halieaceae bacterium, F7430, whole genome shotgun sequencing project.</title>
        <authorList>
            <person name="Jiang S."/>
            <person name="Liu Z.W."/>
            <person name="Du Z.J."/>
        </authorList>
    </citation>
    <scope>NUCLEOTIDE SEQUENCE [LARGE SCALE GENOMIC DNA]</scope>
    <source>
        <strain evidence="16 17">F7430</strain>
    </source>
</reference>
<dbReference type="EMBL" id="JACFXU010000014">
    <property type="protein sequence ID" value="MBA6413319.1"/>
    <property type="molecule type" value="Genomic_DNA"/>
</dbReference>
<name>A0A7W2TWP7_9GAMM</name>
<accession>A0A7W2TWP7</accession>
<evidence type="ECO:0000256" key="1">
    <source>
        <dbReference type="ARBA" id="ARBA00004571"/>
    </source>
</evidence>